<gene>
    <name evidence="2" type="ORF">GOP47_0008761</name>
</gene>
<accession>A0A9D4UYZ3</accession>
<sequence length="68" mass="7691">MDWLCRNLAACAMDAGQMSLQWMTKDSSGAGCESSAGEEGNDLQLQYETKQNGRRRIEMTDDRRRCGR</sequence>
<keyword evidence="3" id="KW-1185">Reference proteome</keyword>
<evidence type="ECO:0000313" key="2">
    <source>
        <dbReference type="EMBL" id="KAI5076696.1"/>
    </source>
</evidence>
<dbReference type="EMBL" id="JABFUD020000008">
    <property type="protein sequence ID" value="KAI5076696.1"/>
    <property type="molecule type" value="Genomic_DNA"/>
</dbReference>
<comment type="caution">
    <text evidence="2">The sequence shown here is derived from an EMBL/GenBank/DDBJ whole genome shotgun (WGS) entry which is preliminary data.</text>
</comment>
<organism evidence="2 3">
    <name type="scientific">Adiantum capillus-veneris</name>
    <name type="common">Maidenhair fern</name>
    <dbReference type="NCBI Taxonomy" id="13818"/>
    <lineage>
        <taxon>Eukaryota</taxon>
        <taxon>Viridiplantae</taxon>
        <taxon>Streptophyta</taxon>
        <taxon>Embryophyta</taxon>
        <taxon>Tracheophyta</taxon>
        <taxon>Polypodiopsida</taxon>
        <taxon>Polypodiidae</taxon>
        <taxon>Polypodiales</taxon>
        <taxon>Pteridineae</taxon>
        <taxon>Pteridaceae</taxon>
        <taxon>Vittarioideae</taxon>
        <taxon>Adiantum</taxon>
    </lineage>
</organism>
<dbReference type="Proteomes" id="UP000886520">
    <property type="component" value="Chromosome 8"/>
</dbReference>
<feature type="compositionally biased region" description="Basic and acidic residues" evidence="1">
    <location>
        <begin position="55"/>
        <end position="68"/>
    </location>
</feature>
<proteinExistence type="predicted"/>
<reference evidence="2" key="1">
    <citation type="submission" date="2021-01" db="EMBL/GenBank/DDBJ databases">
        <title>Adiantum capillus-veneris genome.</title>
        <authorList>
            <person name="Fang Y."/>
            <person name="Liao Q."/>
        </authorList>
    </citation>
    <scope>NUCLEOTIDE SEQUENCE</scope>
    <source>
        <strain evidence="2">H3</strain>
        <tissue evidence="2">Leaf</tissue>
    </source>
</reference>
<protein>
    <submittedName>
        <fullName evidence="2">Uncharacterized protein</fullName>
    </submittedName>
</protein>
<dbReference type="AlphaFoldDB" id="A0A9D4UYZ3"/>
<evidence type="ECO:0000256" key="1">
    <source>
        <dbReference type="SAM" id="MobiDB-lite"/>
    </source>
</evidence>
<feature type="region of interest" description="Disordered" evidence="1">
    <location>
        <begin position="49"/>
        <end position="68"/>
    </location>
</feature>
<evidence type="ECO:0000313" key="3">
    <source>
        <dbReference type="Proteomes" id="UP000886520"/>
    </source>
</evidence>
<name>A0A9D4UYZ3_ADICA</name>